<dbReference type="EMBL" id="JACJQL010000011">
    <property type="protein sequence ID" value="MBD2251642.1"/>
    <property type="molecule type" value="Genomic_DNA"/>
</dbReference>
<keyword evidence="2 7" id="KW-0436">Ligase</keyword>
<dbReference type="Pfam" id="PF00152">
    <property type="entry name" value="tRNA-synt_2"/>
    <property type="match status" value="1"/>
</dbReference>
<keyword evidence="10" id="KW-1185">Reference proteome</keyword>
<evidence type="ECO:0000256" key="2">
    <source>
        <dbReference type="ARBA" id="ARBA00022598"/>
    </source>
</evidence>
<evidence type="ECO:0000256" key="6">
    <source>
        <dbReference type="ARBA" id="ARBA00023146"/>
    </source>
</evidence>
<feature type="domain" description="Aminoacyl-transfer RNA synthetases class-II family profile" evidence="8">
    <location>
        <begin position="135"/>
        <end position="453"/>
    </location>
</feature>
<protein>
    <recommendedName>
        <fullName evidence="7">Asparagine--tRNA ligase</fullName>
        <ecNumber evidence="7">6.1.1.22</ecNumber>
    </recommendedName>
    <alternativeName>
        <fullName evidence="7">Asparaginyl-tRNA synthetase</fullName>
        <shortName evidence="7">AsnRS</shortName>
    </alternativeName>
</protein>
<dbReference type="InterPro" id="IPR002312">
    <property type="entry name" value="Asp/Asn-tRNA-synth_IIb"/>
</dbReference>
<dbReference type="InterPro" id="IPR004364">
    <property type="entry name" value="Aa-tRNA-synt_II"/>
</dbReference>
<keyword evidence="3 7" id="KW-0547">Nucleotide-binding</keyword>
<dbReference type="SUPFAM" id="SSF55681">
    <property type="entry name" value="Class II aaRS and biotin synthetases"/>
    <property type="match status" value="1"/>
</dbReference>
<evidence type="ECO:0000259" key="8">
    <source>
        <dbReference type="PROSITE" id="PS50862"/>
    </source>
</evidence>
<comment type="catalytic activity">
    <reaction evidence="7">
        <text>tRNA(Asn) + L-asparagine + ATP = L-asparaginyl-tRNA(Asn) + AMP + diphosphate + H(+)</text>
        <dbReference type="Rhea" id="RHEA:11180"/>
        <dbReference type="Rhea" id="RHEA-COMP:9659"/>
        <dbReference type="Rhea" id="RHEA-COMP:9674"/>
        <dbReference type="ChEBI" id="CHEBI:15378"/>
        <dbReference type="ChEBI" id="CHEBI:30616"/>
        <dbReference type="ChEBI" id="CHEBI:33019"/>
        <dbReference type="ChEBI" id="CHEBI:58048"/>
        <dbReference type="ChEBI" id="CHEBI:78442"/>
        <dbReference type="ChEBI" id="CHEBI:78515"/>
        <dbReference type="ChEBI" id="CHEBI:456215"/>
        <dbReference type="EC" id="6.1.1.22"/>
    </reaction>
</comment>
<keyword evidence="6 7" id="KW-0030">Aminoacyl-tRNA synthetase</keyword>
<dbReference type="InterPro" id="IPR012340">
    <property type="entry name" value="NA-bd_OB-fold"/>
</dbReference>
<dbReference type="PANTHER" id="PTHR22594:SF34">
    <property type="entry name" value="ASPARAGINE--TRNA LIGASE, MITOCHONDRIAL-RELATED"/>
    <property type="match status" value="1"/>
</dbReference>
<accession>A0ABR8BC36</accession>
<dbReference type="Gene3D" id="2.40.50.140">
    <property type="entry name" value="Nucleic acid-binding proteins"/>
    <property type="match status" value="1"/>
</dbReference>
<dbReference type="CDD" id="cd04318">
    <property type="entry name" value="EcAsnRS_like_N"/>
    <property type="match status" value="1"/>
</dbReference>
<dbReference type="Gene3D" id="3.30.930.10">
    <property type="entry name" value="Bira Bifunctional Protein, Domain 2"/>
    <property type="match status" value="1"/>
</dbReference>
<keyword evidence="7" id="KW-0963">Cytoplasm</keyword>
<dbReference type="InterPro" id="IPR006195">
    <property type="entry name" value="aa-tRNA-synth_II"/>
</dbReference>
<dbReference type="SUPFAM" id="SSF50249">
    <property type="entry name" value="Nucleic acid-binding proteins"/>
    <property type="match status" value="1"/>
</dbReference>
<dbReference type="PRINTS" id="PR01042">
    <property type="entry name" value="TRNASYNTHASP"/>
</dbReference>
<evidence type="ECO:0000256" key="5">
    <source>
        <dbReference type="ARBA" id="ARBA00022917"/>
    </source>
</evidence>
<comment type="similarity">
    <text evidence="1 7">Belongs to the class-II aminoacyl-tRNA synthetase family.</text>
</comment>
<dbReference type="EC" id="6.1.1.22" evidence="7"/>
<comment type="caution">
    <text evidence="9">The sequence shown here is derived from an EMBL/GenBank/DDBJ whole genome shotgun (WGS) entry which is preliminary data.</text>
</comment>
<evidence type="ECO:0000256" key="3">
    <source>
        <dbReference type="ARBA" id="ARBA00022741"/>
    </source>
</evidence>
<dbReference type="NCBIfam" id="NF003037">
    <property type="entry name" value="PRK03932.1"/>
    <property type="match status" value="1"/>
</dbReference>
<name>A0ABR8BC36_9NOSO</name>
<dbReference type="CDD" id="cd00776">
    <property type="entry name" value="AsxRS_core"/>
    <property type="match status" value="1"/>
</dbReference>
<dbReference type="HAMAP" id="MF_00534">
    <property type="entry name" value="Asn_tRNA_synth"/>
    <property type="match status" value="1"/>
</dbReference>
<dbReference type="InterPro" id="IPR004522">
    <property type="entry name" value="Asn-tRNA-ligase"/>
</dbReference>
<evidence type="ECO:0000256" key="4">
    <source>
        <dbReference type="ARBA" id="ARBA00022840"/>
    </source>
</evidence>
<dbReference type="Pfam" id="PF01336">
    <property type="entry name" value="tRNA_anti-codon"/>
    <property type="match status" value="1"/>
</dbReference>
<keyword evidence="5 7" id="KW-0648">Protein biosynthesis</keyword>
<dbReference type="PROSITE" id="PS50862">
    <property type="entry name" value="AA_TRNA_LIGASE_II"/>
    <property type="match status" value="1"/>
</dbReference>
<dbReference type="PANTHER" id="PTHR22594">
    <property type="entry name" value="ASPARTYL/LYSYL-TRNA SYNTHETASE"/>
    <property type="match status" value="1"/>
</dbReference>
<keyword evidence="4 7" id="KW-0067">ATP-binding</keyword>
<proteinExistence type="inferred from homology"/>
<organism evidence="9 10">
    <name type="scientific">Nostoc parmelioides FACHB-3921</name>
    <dbReference type="NCBI Taxonomy" id="2692909"/>
    <lineage>
        <taxon>Bacteria</taxon>
        <taxon>Bacillati</taxon>
        <taxon>Cyanobacteriota</taxon>
        <taxon>Cyanophyceae</taxon>
        <taxon>Nostocales</taxon>
        <taxon>Nostocaceae</taxon>
        <taxon>Nostoc</taxon>
    </lineage>
</organism>
<comment type="subcellular location">
    <subcellularLocation>
        <location evidence="7">Cytoplasm</location>
    </subcellularLocation>
</comment>
<reference evidence="9 10" key="1">
    <citation type="journal article" date="2020" name="ISME J.">
        <title>Comparative genomics reveals insights into cyanobacterial evolution and habitat adaptation.</title>
        <authorList>
            <person name="Chen M.Y."/>
            <person name="Teng W.K."/>
            <person name="Zhao L."/>
            <person name="Hu C.X."/>
            <person name="Zhou Y.K."/>
            <person name="Han B.P."/>
            <person name="Song L.R."/>
            <person name="Shu W.S."/>
        </authorList>
    </citation>
    <scope>NUCLEOTIDE SEQUENCE [LARGE SCALE GENOMIC DNA]</scope>
    <source>
        <strain evidence="9 10">FACHB-3921</strain>
    </source>
</reference>
<gene>
    <name evidence="7 9" type="primary">asnS</name>
    <name evidence="9" type="ORF">H6G14_10020</name>
</gene>
<sequence>MVNRRIAEILRSGQPDESLVVQGWVRTKRELKGFAFIEVNDGSSLGNLQVVINQDLPDYAVIVKQLNTGASVEVNGVLVASQGKGQRIELKAEALKVYGEADPETYPLQKKRHSFEFLRTIGHLRSRTNSFGAVFRVRNACSAAIHQFFQERGFLWVHTPIITASDCEGAGELFSVTSLDLKQIPRTENQGIDYSQDFFAKPTYLTVSGQLEAEVMAMAFSNVYTFGPTFRAENSNTSRHLAEFWMVEPEMAFCDLEGDMDLAEAFLKHIFNHVLEKCPEDMEFFNQRIDNTVLATAENIINNQFERLTYTDAIKLLEKADVKFEYPVSWGLDLQSEHERYLAEQLFKKPVIVTDYPAQIKAFYMRLSDDEKTVRAMDVLAPKIGEIIGGSQREERLDVLERRVLAQGMQPEDLWWYLDLRRYGTVPHAGFGLGFERLVQFITGMGNIRDVIPFPRTPQNAEF</sequence>
<evidence type="ECO:0000313" key="9">
    <source>
        <dbReference type="EMBL" id="MBD2251642.1"/>
    </source>
</evidence>
<dbReference type="GO" id="GO:0004816">
    <property type="term" value="F:asparagine-tRNA ligase activity"/>
    <property type="evidence" value="ECO:0007669"/>
    <property type="project" value="UniProtKB-EC"/>
</dbReference>
<evidence type="ECO:0000256" key="1">
    <source>
        <dbReference type="ARBA" id="ARBA00008226"/>
    </source>
</evidence>
<dbReference type="InterPro" id="IPR004365">
    <property type="entry name" value="NA-bd_OB_tRNA"/>
</dbReference>
<dbReference type="NCBIfam" id="TIGR00457">
    <property type="entry name" value="asnS"/>
    <property type="match status" value="1"/>
</dbReference>
<evidence type="ECO:0000313" key="10">
    <source>
        <dbReference type="Proteomes" id="UP000621307"/>
    </source>
</evidence>
<comment type="subunit">
    <text evidence="7">Homodimer.</text>
</comment>
<dbReference type="InterPro" id="IPR045864">
    <property type="entry name" value="aa-tRNA-synth_II/BPL/LPL"/>
</dbReference>
<dbReference type="RefSeq" id="WP_190567311.1">
    <property type="nucleotide sequence ID" value="NZ_JACJQL010000011.1"/>
</dbReference>
<evidence type="ECO:0000256" key="7">
    <source>
        <dbReference type="HAMAP-Rule" id="MF_00534"/>
    </source>
</evidence>
<dbReference type="Proteomes" id="UP000621307">
    <property type="component" value="Unassembled WGS sequence"/>
</dbReference>